<sequence length="213" mass="23873">MAKFYDNSPNIPASSEENKSHFEYCKYFILDHWKLLLIGGISVLVLVISVFLITFFVVRGSFHCEKDNVMITTTAPNLITETTTLKIKTTGIAKTSTRIPFKATSTTLKPTTTATPQNLTCTNDFTMVQGKCWRWFNENSTREYADRKCKWWNNGATLVSIRNSEAGSAANYSSFGEGNNIGDENEKAPEVSARHSSYNCAPPKCPLKMFLLL</sequence>
<gene>
    <name evidence="2" type="ORF">GCK72_019825</name>
</gene>
<keyword evidence="1" id="KW-1133">Transmembrane helix</keyword>
<organism evidence="2 3">
    <name type="scientific">Caenorhabditis remanei</name>
    <name type="common">Caenorhabditis vulgaris</name>
    <dbReference type="NCBI Taxonomy" id="31234"/>
    <lineage>
        <taxon>Eukaryota</taxon>
        <taxon>Metazoa</taxon>
        <taxon>Ecdysozoa</taxon>
        <taxon>Nematoda</taxon>
        <taxon>Chromadorea</taxon>
        <taxon>Rhabditida</taxon>
        <taxon>Rhabditina</taxon>
        <taxon>Rhabditomorpha</taxon>
        <taxon>Rhabditoidea</taxon>
        <taxon>Rhabditidae</taxon>
        <taxon>Peloderinae</taxon>
        <taxon>Caenorhabditis</taxon>
    </lineage>
</organism>
<dbReference type="GeneID" id="9820189"/>
<dbReference type="AlphaFoldDB" id="A0A6A5GFS8"/>
<evidence type="ECO:0000313" key="2">
    <source>
        <dbReference type="EMBL" id="KAF1753269.1"/>
    </source>
</evidence>
<dbReference type="SUPFAM" id="SSF56436">
    <property type="entry name" value="C-type lectin-like"/>
    <property type="match status" value="1"/>
</dbReference>
<dbReference type="EMBL" id="WUAV01000005">
    <property type="protein sequence ID" value="KAF1753269.1"/>
    <property type="molecule type" value="Genomic_DNA"/>
</dbReference>
<dbReference type="RefSeq" id="XP_053582160.1">
    <property type="nucleotide sequence ID" value="XM_053733247.1"/>
</dbReference>
<keyword evidence="1" id="KW-0472">Membrane</keyword>
<dbReference type="InterPro" id="IPR016187">
    <property type="entry name" value="CTDL_fold"/>
</dbReference>
<dbReference type="Gene3D" id="3.10.100.10">
    <property type="entry name" value="Mannose-Binding Protein A, subunit A"/>
    <property type="match status" value="1"/>
</dbReference>
<dbReference type="CTD" id="9820189"/>
<evidence type="ECO:0000256" key="1">
    <source>
        <dbReference type="SAM" id="Phobius"/>
    </source>
</evidence>
<evidence type="ECO:0000313" key="3">
    <source>
        <dbReference type="Proteomes" id="UP000483820"/>
    </source>
</evidence>
<proteinExistence type="predicted"/>
<dbReference type="InterPro" id="IPR016186">
    <property type="entry name" value="C-type_lectin-like/link_sf"/>
</dbReference>
<dbReference type="Proteomes" id="UP000483820">
    <property type="component" value="Chromosome V"/>
</dbReference>
<feature type="transmembrane region" description="Helical" evidence="1">
    <location>
        <begin position="36"/>
        <end position="58"/>
    </location>
</feature>
<evidence type="ECO:0008006" key="4">
    <source>
        <dbReference type="Google" id="ProtNLM"/>
    </source>
</evidence>
<comment type="caution">
    <text evidence="2">The sequence shown here is derived from an EMBL/GenBank/DDBJ whole genome shotgun (WGS) entry which is preliminary data.</text>
</comment>
<protein>
    <recommendedName>
        <fullName evidence="4">C-type lectin domain-containing protein</fullName>
    </recommendedName>
</protein>
<dbReference type="KEGG" id="crq:GCK72_019825"/>
<reference evidence="2 3" key="1">
    <citation type="submission" date="2019-12" db="EMBL/GenBank/DDBJ databases">
        <title>Chromosome-level assembly of the Caenorhabditis remanei genome.</title>
        <authorList>
            <person name="Teterina A.A."/>
            <person name="Willis J.H."/>
            <person name="Phillips P.C."/>
        </authorList>
    </citation>
    <scope>NUCLEOTIDE SEQUENCE [LARGE SCALE GENOMIC DNA]</scope>
    <source>
        <strain evidence="2 3">PX506</strain>
        <tissue evidence="2">Whole organism</tissue>
    </source>
</reference>
<keyword evidence="1" id="KW-0812">Transmembrane</keyword>
<accession>A0A6A5GFS8</accession>
<name>A0A6A5GFS8_CAERE</name>